<dbReference type="Pfam" id="PF00027">
    <property type="entry name" value="cNMP_binding"/>
    <property type="match status" value="1"/>
</dbReference>
<accession>S0N803</accession>
<dbReference type="InterPro" id="IPR014710">
    <property type="entry name" value="RmlC-like_jellyroll"/>
</dbReference>
<dbReference type="HOGENOM" id="CLU_075053_4_0_9"/>
<dbReference type="PROSITE" id="PS50042">
    <property type="entry name" value="CNMP_BINDING_3"/>
    <property type="match status" value="1"/>
</dbReference>
<dbReference type="PANTHER" id="PTHR24567">
    <property type="entry name" value="CRP FAMILY TRANSCRIPTIONAL REGULATORY PROTEIN"/>
    <property type="match status" value="1"/>
</dbReference>
<organism evidence="6 7">
    <name type="scientific">Enterococcus saccharolyticus subsp. saccharolyticus ATCC 43076</name>
    <dbReference type="NCBI Taxonomy" id="1139996"/>
    <lineage>
        <taxon>Bacteria</taxon>
        <taxon>Bacillati</taxon>
        <taxon>Bacillota</taxon>
        <taxon>Bacilli</taxon>
        <taxon>Lactobacillales</taxon>
        <taxon>Enterococcaceae</taxon>
        <taxon>Enterococcus</taxon>
    </lineage>
</organism>
<dbReference type="STRING" id="41997.RV16_GL001611"/>
<dbReference type="PROSITE" id="PS51063">
    <property type="entry name" value="HTH_CRP_2"/>
    <property type="match status" value="1"/>
</dbReference>
<dbReference type="Gene3D" id="2.60.120.10">
    <property type="entry name" value="Jelly Rolls"/>
    <property type="match status" value="1"/>
</dbReference>
<keyword evidence="2" id="KW-0238">DNA-binding</keyword>
<evidence type="ECO:0000313" key="7">
    <source>
        <dbReference type="Proteomes" id="UP000014136"/>
    </source>
</evidence>
<keyword evidence="3" id="KW-0804">Transcription</keyword>
<dbReference type="SMART" id="SM00419">
    <property type="entry name" value="HTH_CRP"/>
    <property type="match status" value="1"/>
</dbReference>
<evidence type="ECO:0000256" key="3">
    <source>
        <dbReference type="ARBA" id="ARBA00023163"/>
    </source>
</evidence>
<dbReference type="SUPFAM" id="SSF51206">
    <property type="entry name" value="cAMP-binding domain-like"/>
    <property type="match status" value="1"/>
</dbReference>
<comment type="caution">
    <text evidence="6">The sequence shown here is derived from an EMBL/GenBank/DDBJ whole genome shotgun (WGS) entry which is preliminary data.</text>
</comment>
<dbReference type="eggNOG" id="COG0664">
    <property type="taxonomic scope" value="Bacteria"/>
</dbReference>
<protein>
    <recommendedName>
        <fullName evidence="8">Cyclic nucleotide-binding domain-containing protein</fullName>
    </recommendedName>
</protein>
<evidence type="ECO:0000256" key="2">
    <source>
        <dbReference type="ARBA" id="ARBA00023125"/>
    </source>
</evidence>
<evidence type="ECO:0000256" key="1">
    <source>
        <dbReference type="ARBA" id="ARBA00023015"/>
    </source>
</evidence>
<gene>
    <name evidence="6" type="ORF">OMQ_02034</name>
</gene>
<dbReference type="Proteomes" id="UP000014136">
    <property type="component" value="Unassembled WGS sequence"/>
</dbReference>
<sequence length="230" mass="26232">MSREIDFTKYDHCISTMPLFQNLVVHQIEVIQHRITEKQFLADAFLYQAGETSEALYLIQEGQVKIYRVSASGKEQVIRVLEQGDFVGEMSLFNDRVYDNYVQAITTTKVCVIHRQDFKEVLLANPQIAWEILAELSNRLTDSEQQTTLITTTSVVARLSNYLLAAYRKQQTPRLQLEATKKNIASYLGMSAESFSRGLTKLTKQQIVSQSAPNIIELLDKHALEKIANE</sequence>
<dbReference type="InterPro" id="IPR000595">
    <property type="entry name" value="cNMP-bd_dom"/>
</dbReference>
<dbReference type="Pfam" id="PF13545">
    <property type="entry name" value="HTH_Crp_2"/>
    <property type="match status" value="1"/>
</dbReference>
<reference evidence="6 7" key="1">
    <citation type="submission" date="2013-03" db="EMBL/GenBank/DDBJ databases">
        <title>The Genome Sequence of Enterococcus saccharolyticus ATCC_43076 (Illumina only assembly).</title>
        <authorList>
            <consortium name="The Broad Institute Genomics Platform"/>
            <consortium name="The Broad Institute Genome Sequencing Center for Infectious Disease"/>
            <person name="Earl A."/>
            <person name="Russ C."/>
            <person name="Gilmore M."/>
            <person name="Surin D."/>
            <person name="Walker B."/>
            <person name="Young S."/>
            <person name="Zeng Q."/>
            <person name="Gargeya S."/>
            <person name="Fitzgerald M."/>
            <person name="Haas B."/>
            <person name="Abouelleil A."/>
            <person name="Allen A.W."/>
            <person name="Alvarado L."/>
            <person name="Arachchi H.M."/>
            <person name="Berlin A.M."/>
            <person name="Chapman S.B."/>
            <person name="Gainer-Dewar J."/>
            <person name="Goldberg J."/>
            <person name="Griggs A."/>
            <person name="Gujja S."/>
            <person name="Hansen M."/>
            <person name="Howarth C."/>
            <person name="Imamovic A."/>
            <person name="Ireland A."/>
            <person name="Larimer J."/>
            <person name="McCowan C."/>
            <person name="Murphy C."/>
            <person name="Pearson M."/>
            <person name="Poon T.W."/>
            <person name="Priest M."/>
            <person name="Roberts A."/>
            <person name="Saif S."/>
            <person name="Shea T."/>
            <person name="Sisk P."/>
            <person name="Sykes S."/>
            <person name="Wortman J."/>
            <person name="Nusbaum C."/>
            <person name="Birren B."/>
        </authorList>
    </citation>
    <scope>NUCLEOTIDE SEQUENCE [LARGE SCALE GENOMIC DNA]</scope>
    <source>
        <strain evidence="6 7">ATCC 43076</strain>
    </source>
</reference>
<dbReference type="AlphaFoldDB" id="S0N803"/>
<keyword evidence="1" id="KW-0805">Transcription regulation</keyword>
<dbReference type="InterPro" id="IPR050397">
    <property type="entry name" value="Env_Response_Regulators"/>
</dbReference>
<dbReference type="OrthoDB" id="9798104at2"/>
<dbReference type="SUPFAM" id="SSF46785">
    <property type="entry name" value="Winged helix' DNA-binding domain"/>
    <property type="match status" value="1"/>
</dbReference>
<dbReference type="GO" id="GO:0003677">
    <property type="term" value="F:DNA binding"/>
    <property type="evidence" value="ECO:0007669"/>
    <property type="project" value="UniProtKB-KW"/>
</dbReference>
<dbReference type="InterPro" id="IPR012318">
    <property type="entry name" value="HTH_CRP"/>
</dbReference>
<dbReference type="CDD" id="cd00038">
    <property type="entry name" value="CAP_ED"/>
    <property type="match status" value="1"/>
</dbReference>
<dbReference type="RefSeq" id="WP_016175802.1">
    <property type="nucleotide sequence ID" value="NZ_KE136389.1"/>
</dbReference>
<dbReference type="GO" id="GO:0003700">
    <property type="term" value="F:DNA-binding transcription factor activity"/>
    <property type="evidence" value="ECO:0007669"/>
    <property type="project" value="TreeGrafter"/>
</dbReference>
<dbReference type="PATRIC" id="fig|1139996.3.peg.2004"/>
<dbReference type="GO" id="GO:0005829">
    <property type="term" value="C:cytosol"/>
    <property type="evidence" value="ECO:0007669"/>
    <property type="project" value="TreeGrafter"/>
</dbReference>
<feature type="domain" description="HTH crp-type" evidence="5">
    <location>
        <begin position="153"/>
        <end position="222"/>
    </location>
</feature>
<name>S0N803_9ENTE</name>
<dbReference type="InterPro" id="IPR036388">
    <property type="entry name" value="WH-like_DNA-bd_sf"/>
</dbReference>
<evidence type="ECO:0008006" key="8">
    <source>
        <dbReference type="Google" id="ProtNLM"/>
    </source>
</evidence>
<evidence type="ECO:0000259" key="4">
    <source>
        <dbReference type="PROSITE" id="PS50042"/>
    </source>
</evidence>
<evidence type="ECO:0000313" key="6">
    <source>
        <dbReference type="EMBL" id="EOT28119.1"/>
    </source>
</evidence>
<dbReference type="InterPro" id="IPR036390">
    <property type="entry name" value="WH_DNA-bd_sf"/>
</dbReference>
<dbReference type="EMBL" id="AHYT01000009">
    <property type="protein sequence ID" value="EOT28119.1"/>
    <property type="molecule type" value="Genomic_DNA"/>
</dbReference>
<dbReference type="Gene3D" id="1.10.10.10">
    <property type="entry name" value="Winged helix-like DNA-binding domain superfamily/Winged helix DNA-binding domain"/>
    <property type="match status" value="1"/>
</dbReference>
<keyword evidence="7" id="KW-1185">Reference proteome</keyword>
<evidence type="ECO:0000259" key="5">
    <source>
        <dbReference type="PROSITE" id="PS51063"/>
    </source>
</evidence>
<proteinExistence type="predicted"/>
<dbReference type="SMART" id="SM00100">
    <property type="entry name" value="cNMP"/>
    <property type="match status" value="1"/>
</dbReference>
<feature type="domain" description="Cyclic nucleotide-binding" evidence="4">
    <location>
        <begin position="19"/>
        <end position="139"/>
    </location>
</feature>
<dbReference type="PANTHER" id="PTHR24567:SF28">
    <property type="entry name" value="LISTERIOLYSIN REGULATORY PROTEIN"/>
    <property type="match status" value="1"/>
</dbReference>
<dbReference type="InterPro" id="IPR018490">
    <property type="entry name" value="cNMP-bd_dom_sf"/>
</dbReference>